<dbReference type="EMBL" id="BFAA01005119">
    <property type="protein sequence ID" value="GCB61648.1"/>
    <property type="molecule type" value="Genomic_DNA"/>
</dbReference>
<feature type="compositionally biased region" description="Basic and acidic residues" evidence="1">
    <location>
        <begin position="1"/>
        <end position="12"/>
    </location>
</feature>
<accession>A0A401NL97</accession>
<feature type="region of interest" description="Disordered" evidence="1">
    <location>
        <begin position="81"/>
        <end position="103"/>
    </location>
</feature>
<sequence length="173" mass="18469">MADLKGENDADGRPWAASTIDFTGEDPEDDIDFKEEDSTVGAVVMMDLNGKVDEYMLTVALGEAGGVMVIEDLSNSNPAVVAEGSREENNEDVTPFTGEGEDLNDLIGDAKSLMDLTEEVVEASKVDLRGEEEETDQTDFNGEAVGVLDVELDRDVIPDFTCPATVMGAAAQD</sequence>
<evidence type="ECO:0000256" key="1">
    <source>
        <dbReference type="SAM" id="MobiDB-lite"/>
    </source>
</evidence>
<reference evidence="2 3" key="1">
    <citation type="journal article" date="2018" name="Nat. Ecol. Evol.">
        <title>Shark genomes provide insights into elasmobranch evolution and the origin of vertebrates.</title>
        <authorList>
            <person name="Hara Y"/>
            <person name="Yamaguchi K"/>
            <person name="Onimaru K"/>
            <person name="Kadota M"/>
            <person name="Koyanagi M"/>
            <person name="Keeley SD"/>
            <person name="Tatsumi K"/>
            <person name="Tanaka K"/>
            <person name="Motone F"/>
            <person name="Kageyama Y"/>
            <person name="Nozu R"/>
            <person name="Adachi N"/>
            <person name="Nishimura O"/>
            <person name="Nakagawa R"/>
            <person name="Tanegashima C"/>
            <person name="Kiyatake I"/>
            <person name="Matsumoto R"/>
            <person name="Murakumo K"/>
            <person name="Nishida K"/>
            <person name="Terakita A"/>
            <person name="Kuratani S"/>
            <person name="Sato K"/>
            <person name="Hyodo S Kuraku.S."/>
        </authorList>
    </citation>
    <scope>NUCLEOTIDE SEQUENCE [LARGE SCALE GENOMIC DNA]</scope>
</reference>
<dbReference type="Proteomes" id="UP000288216">
    <property type="component" value="Unassembled WGS sequence"/>
</dbReference>
<feature type="region of interest" description="Disordered" evidence="1">
    <location>
        <begin position="1"/>
        <end position="29"/>
    </location>
</feature>
<dbReference type="OMA" id="WAASTID"/>
<keyword evidence="3" id="KW-1185">Reference proteome</keyword>
<evidence type="ECO:0000313" key="3">
    <source>
        <dbReference type="Proteomes" id="UP000288216"/>
    </source>
</evidence>
<gene>
    <name evidence="2" type="ORF">scyTo_0011350</name>
</gene>
<name>A0A401NL97_SCYTO</name>
<organism evidence="2 3">
    <name type="scientific">Scyliorhinus torazame</name>
    <name type="common">Cloudy catshark</name>
    <name type="synonym">Catulus torazame</name>
    <dbReference type="NCBI Taxonomy" id="75743"/>
    <lineage>
        <taxon>Eukaryota</taxon>
        <taxon>Metazoa</taxon>
        <taxon>Chordata</taxon>
        <taxon>Craniata</taxon>
        <taxon>Vertebrata</taxon>
        <taxon>Chondrichthyes</taxon>
        <taxon>Elasmobranchii</taxon>
        <taxon>Galeomorphii</taxon>
        <taxon>Galeoidea</taxon>
        <taxon>Carcharhiniformes</taxon>
        <taxon>Scyliorhinidae</taxon>
        <taxon>Scyliorhinus</taxon>
    </lineage>
</organism>
<comment type="caution">
    <text evidence="2">The sequence shown here is derived from an EMBL/GenBank/DDBJ whole genome shotgun (WGS) entry which is preliminary data.</text>
</comment>
<proteinExistence type="predicted"/>
<evidence type="ECO:0000313" key="2">
    <source>
        <dbReference type="EMBL" id="GCB61648.1"/>
    </source>
</evidence>
<dbReference type="AlphaFoldDB" id="A0A401NL97"/>
<dbReference type="OrthoDB" id="9325260at2759"/>
<protein>
    <submittedName>
        <fullName evidence="2">Uncharacterized protein</fullName>
    </submittedName>
</protein>